<protein>
    <recommendedName>
        <fullName evidence="6">Single-stranded DNA-binding protein</fullName>
    </recommendedName>
</protein>
<keyword evidence="1 2" id="KW-0238">DNA-binding</keyword>
<evidence type="ECO:0000256" key="3">
    <source>
        <dbReference type="SAM" id="MobiDB-lite"/>
    </source>
</evidence>
<evidence type="ECO:0008006" key="6">
    <source>
        <dbReference type="Google" id="ProtNLM"/>
    </source>
</evidence>
<accession>A0A2S5VNV6</accession>
<dbReference type="AlphaFoldDB" id="A0A2S5VNV6"/>
<dbReference type="GO" id="GO:0003697">
    <property type="term" value="F:single-stranded DNA binding"/>
    <property type="evidence" value="ECO:0007669"/>
    <property type="project" value="InterPro"/>
</dbReference>
<feature type="compositionally biased region" description="Basic residues" evidence="3">
    <location>
        <begin position="83"/>
        <end position="106"/>
    </location>
</feature>
<dbReference type="EMBL" id="PSXY01000034">
    <property type="protein sequence ID" value="PPF64740.1"/>
    <property type="molecule type" value="Genomic_DNA"/>
</dbReference>
<feature type="region of interest" description="Disordered" evidence="3">
    <location>
        <begin position="333"/>
        <end position="361"/>
    </location>
</feature>
<feature type="region of interest" description="Disordered" evidence="3">
    <location>
        <begin position="1"/>
        <end position="68"/>
    </location>
</feature>
<dbReference type="SUPFAM" id="SSF50249">
    <property type="entry name" value="Nucleic acid-binding proteins"/>
    <property type="match status" value="1"/>
</dbReference>
<feature type="compositionally biased region" description="Basic residues" evidence="3">
    <location>
        <begin position="30"/>
        <end position="56"/>
    </location>
</feature>
<feature type="compositionally biased region" description="Basic and acidic residues" evidence="3">
    <location>
        <begin position="11"/>
        <end position="29"/>
    </location>
</feature>
<dbReference type="CDD" id="cd04496">
    <property type="entry name" value="SSB_OBF"/>
    <property type="match status" value="1"/>
</dbReference>
<feature type="region of interest" description="Disordered" evidence="3">
    <location>
        <begin position="202"/>
        <end position="224"/>
    </location>
</feature>
<dbReference type="Pfam" id="PF00436">
    <property type="entry name" value="SSB"/>
    <property type="match status" value="1"/>
</dbReference>
<reference evidence="4 5" key="1">
    <citation type="submission" date="2018-02" db="EMBL/GenBank/DDBJ databases">
        <title>Bacteriophage NCPPB3778 and a type I-E CRISPR drive the evolution of the US Biological Select Agent, Rathayibacter toxicus.</title>
        <authorList>
            <person name="Davis E.W.II."/>
            <person name="Tabima J.F."/>
            <person name="Weisberg A.J."/>
            <person name="Lopes L.D."/>
            <person name="Wiseman M.S."/>
            <person name="Wiseman M.S."/>
            <person name="Pupko T."/>
            <person name="Belcher M.S."/>
            <person name="Sechler A.J."/>
            <person name="Tancos M.A."/>
            <person name="Schroeder B.K."/>
            <person name="Murray T.D."/>
            <person name="Luster D.G."/>
            <person name="Schneider W.L."/>
            <person name="Rogers E."/>
            <person name="Andreote F.D."/>
            <person name="Grunwald N.J."/>
            <person name="Putnam M.L."/>
            <person name="Chang J.H."/>
        </authorList>
    </citation>
    <scope>NUCLEOTIDE SEQUENCE [LARGE SCALE GENOMIC DNA]</scope>
    <source>
        <strain evidence="4 5">AY1B3</strain>
    </source>
</reference>
<name>A0A2S5VNV6_9MICO</name>
<comment type="caution">
    <text evidence="4">The sequence shown here is derived from an EMBL/GenBank/DDBJ whole genome shotgun (WGS) entry which is preliminary data.</text>
</comment>
<evidence type="ECO:0000256" key="2">
    <source>
        <dbReference type="PROSITE-ProRule" id="PRU00252"/>
    </source>
</evidence>
<organism evidence="4 5">
    <name type="scientific">Clavibacter michiganensis</name>
    <dbReference type="NCBI Taxonomy" id="28447"/>
    <lineage>
        <taxon>Bacteria</taxon>
        <taxon>Bacillati</taxon>
        <taxon>Actinomycetota</taxon>
        <taxon>Actinomycetes</taxon>
        <taxon>Micrococcales</taxon>
        <taxon>Microbacteriaceae</taxon>
        <taxon>Clavibacter</taxon>
    </lineage>
</organism>
<evidence type="ECO:0000256" key="1">
    <source>
        <dbReference type="ARBA" id="ARBA00023125"/>
    </source>
</evidence>
<sequence>MGRHRHPRLLLLDRRRTARPAHHDRDHRGVPRHRRRLPGHQHHRRQRGARRRLCHRGRAEAPARRPAPRTLDARARLRLARAHRQGRRLPSRLPRRPRARPRHHAAPGRGARLMPDEPAPRTPEEQRAWEVGYIAGRVSRQAEVDELEDQADRYYRAAFGDVRRTQVGRVTRAELEERRRSVPIPPQITPEQALASWGLDVEPLPESQRPPEPPQTAPSRTTYTNRRSIMSTRVIVGNLAADPETVAAGQVTITKFRVMENTGEYRKGEWVKHETPTAQFVEAKFELGEHILASLRKGDRVIVVGREYTRSWEKPGGGTGYGRIIVAENAGPDLSYTTAQPNRQPAESAPANEWVTAGANG</sequence>
<gene>
    <name evidence="4" type="ORF">C5E16_14365</name>
</gene>
<feature type="region of interest" description="Disordered" evidence="3">
    <location>
        <begin position="83"/>
        <end position="122"/>
    </location>
</feature>
<dbReference type="Gene3D" id="2.40.50.140">
    <property type="entry name" value="Nucleic acid-binding proteins"/>
    <property type="match status" value="1"/>
</dbReference>
<dbReference type="InterPro" id="IPR012340">
    <property type="entry name" value="NA-bd_OB-fold"/>
</dbReference>
<feature type="compositionally biased region" description="Polar residues" evidence="3">
    <location>
        <begin position="335"/>
        <end position="345"/>
    </location>
</feature>
<dbReference type="PROSITE" id="PS50935">
    <property type="entry name" value="SSB"/>
    <property type="match status" value="1"/>
</dbReference>
<evidence type="ECO:0000313" key="5">
    <source>
        <dbReference type="Proteomes" id="UP000239241"/>
    </source>
</evidence>
<evidence type="ECO:0000313" key="4">
    <source>
        <dbReference type="EMBL" id="PPF64740.1"/>
    </source>
</evidence>
<proteinExistence type="predicted"/>
<dbReference type="Proteomes" id="UP000239241">
    <property type="component" value="Unassembled WGS sequence"/>
</dbReference>
<dbReference type="InterPro" id="IPR000424">
    <property type="entry name" value="Primosome_PriB/ssb"/>
</dbReference>